<organism evidence="1 2">
    <name type="scientific">Crenichthys baileyi</name>
    <name type="common">White River springfish</name>
    <dbReference type="NCBI Taxonomy" id="28760"/>
    <lineage>
        <taxon>Eukaryota</taxon>
        <taxon>Metazoa</taxon>
        <taxon>Chordata</taxon>
        <taxon>Craniata</taxon>
        <taxon>Vertebrata</taxon>
        <taxon>Euteleostomi</taxon>
        <taxon>Actinopterygii</taxon>
        <taxon>Neopterygii</taxon>
        <taxon>Teleostei</taxon>
        <taxon>Neoteleostei</taxon>
        <taxon>Acanthomorphata</taxon>
        <taxon>Ovalentaria</taxon>
        <taxon>Atherinomorphae</taxon>
        <taxon>Cyprinodontiformes</taxon>
        <taxon>Goodeidae</taxon>
        <taxon>Crenichthys</taxon>
    </lineage>
</organism>
<evidence type="ECO:0000313" key="2">
    <source>
        <dbReference type="Proteomes" id="UP001311232"/>
    </source>
</evidence>
<evidence type="ECO:0000313" key="1">
    <source>
        <dbReference type="EMBL" id="KAK5617665.1"/>
    </source>
</evidence>
<gene>
    <name evidence="1" type="ORF">CRENBAI_002018</name>
</gene>
<comment type="caution">
    <text evidence="1">The sequence shown here is derived from an EMBL/GenBank/DDBJ whole genome shotgun (WGS) entry which is preliminary data.</text>
</comment>
<proteinExistence type="predicted"/>
<dbReference type="Proteomes" id="UP001311232">
    <property type="component" value="Unassembled WGS sequence"/>
</dbReference>
<dbReference type="AlphaFoldDB" id="A0AAV9S9C7"/>
<reference evidence="1 2" key="1">
    <citation type="submission" date="2021-06" db="EMBL/GenBank/DDBJ databases">
        <authorList>
            <person name="Palmer J.M."/>
        </authorList>
    </citation>
    <scope>NUCLEOTIDE SEQUENCE [LARGE SCALE GENOMIC DNA]</scope>
    <source>
        <strain evidence="1 2">MEX-2019</strain>
        <tissue evidence="1">Muscle</tissue>
    </source>
</reference>
<feature type="non-terminal residue" evidence="1">
    <location>
        <position position="1"/>
    </location>
</feature>
<dbReference type="EMBL" id="JAHHUM010000683">
    <property type="protein sequence ID" value="KAK5617665.1"/>
    <property type="molecule type" value="Genomic_DNA"/>
</dbReference>
<keyword evidence="2" id="KW-1185">Reference proteome</keyword>
<sequence length="71" mass="7611">SRFPAVAAGRDPSESKLVHTLSGVFRDCPGQAKPTLCDVTGVRFQALGGRRLQNGVTFSSTDQWEANLGFT</sequence>
<protein>
    <submittedName>
        <fullName evidence="1">Uncharacterized protein</fullName>
    </submittedName>
</protein>
<name>A0AAV9S9C7_9TELE</name>
<accession>A0AAV9S9C7</accession>